<gene>
    <name evidence="2" type="ORF">K491DRAFT_186454</name>
</gene>
<evidence type="ECO:0000313" key="2">
    <source>
        <dbReference type="EMBL" id="KAF2662617.1"/>
    </source>
</evidence>
<feature type="region of interest" description="Disordered" evidence="1">
    <location>
        <begin position="222"/>
        <end position="241"/>
    </location>
</feature>
<dbReference type="Proteomes" id="UP000799324">
    <property type="component" value="Unassembled WGS sequence"/>
</dbReference>
<evidence type="ECO:0000256" key="1">
    <source>
        <dbReference type="SAM" id="MobiDB-lite"/>
    </source>
</evidence>
<reference evidence="2" key="1">
    <citation type="journal article" date="2020" name="Stud. Mycol.">
        <title>101 Dothideomycetes genomes: a test case for predicting lifestyles and emergence of pathogens.</title>
        <authorList>
            <person name="Haridas S."/>
            <person name="Albert R."/>
            <person name="Binder M."/>
            <person name="Bloem J."/>
            <person name="Labutti K."/>
            <person name="Salamov A."/>
            <person name="Andreopoulos B."/>
            <person name="Baker S."/>
            <person name="Barry K."/>
            <person name="Bills G."/>
            <person name="Bluhm B."/>
            <person name="Cannon C."/>
            <person name="Castanera R."/>
            <person name="Culley D."/>
            <person name="Daum C."/>
            <person name="Ezra D."/>
            <person name="Gonzalez J."/>
            <person name="Henrissat B."/>
            <person name="Kuo A."/>
            <person name="Liang C."/>
            <person name="Lipzen A."/>
            <person name="Lutzoni F."/>
            <person name="Magnuson J."/>
            <person name="Mondo S."/>
            <person name="Nolan M."/>
            <person name="Ohm R."/>
            <person name="Pangilinan J."/>
            <person name="Park H.-J."/>
            <person name="Ramirez L."/>
            <person name="Alfaro M."/>
            <person name="Sun H."/>
            <person name="Tritt A."/>
            <person name="Yoshinaga Y."/>
            <person name="Zwiers L.-H."/>
            <person name="Turgeon B."/>
            <person name="Goodwin S."/>
            <person name="Spatafora J."/>
            <person name="Crous P."/>
            <person name="Grigoriev I."/>
        </authorList>
    </citation>
    <scope>NUCLEOTIDE SEQUENCE</scope>
    <source>
        <strain evidence="2">CBS 122681</strain>
    </source>
</reference>
<sequence length="287" mass="30987">MMVLLAPGQKSDVESTGWLETKREKEDATKTQYTALETSHACWRREAGEGPSRALFIAGDRLGVGRGLTDRHIGPARTTHLRAQARWSRARLIACAAQTASGAREAGAGLQAVELSIVVPALHGGRRVVERQACVAGARGMRKTARTLQTRRQWHLARRIVCDARERPCVSSLYHAAQCREDTAKLAVYRPMEAFSGRMAAAGSLPHVCQFAALSVPPCSLTKPDSRRTSNQPAPLGGHLDTNCTTVGLGGYSSVRLARATSQQPPRPAASSAASWESRLSSLTEQR</sequence>
<dbReference type="AlphaFoldDB" id="A0A6A6TTW4"/>
<proteinExistence type="predicted"/>
<accession>A0A6A6TTW4</accession>
<evidence type="ECO:0000313" key="3">
    <source>
        <dbReference type="Proteomes" id="UP000799324"/>
    </source>
</evidence>
<protein>
    <submittedName>
        <fullName evidence="2">Uncharacterized protein</fullName>
    </submittedName>
</protein>
<feature type="region of interest" description="Disordered" evidence="1">
    <location>
        <begin position="259"/>
        <end position="287"/>
    </location>
</feature>
<organism evidence="2 3">
    <name type="scientific">Lophiostoma macrostomum CBS 122681</name>
    <dbReference type="NCBI Taxonomy" id="1314788"/>
    <lineage>
        <taxon>Eukaryota</taxon>
        <taxon>Fungi</taxon>
        <taxon>Dikarya</taxon>
        <taxon>Ascomycota</taxon>
        <taxon>Pezizomycotina</taxon>
        <taxon>Dothideomycetes</taxon>
        <taxon>Pleosporomycetidae</taxon>
        <taxon>Pleosporales</taxon>
        <taxon>Lophiostomataceae</taxon>
        <taxon>Lophiostoma</taxon>
    </lineage>
</organism>
<keyword evidence="3" id="KW-1185">Reference proteome</keyword>
<name>A0A6A6TTW4_9PLEO</name>
<dbReference type="EMBL" id="MU004289">
    <property type="protein sequence ID" value="KAF2662617.1"/>
    <property type="molecule type" value="Genomic_DNA"/>
</dbReference>